<gene>
    <name evidence="2" type="ORF">N7468_000545</name>
</gene>
<evidence type="ECO:0000313" key="2">
    <source>
        <dbReference type="EMBL" id="KAJ5249094.1"/>
    </source>
</evidence>
<reference evidence="2" key="1">
    <citation type="submission" date="2022-11" db="EMBL/GenBank/DDBJ databases">
        <authorList>
            <person name="Petersen C."/>
        </authorList>
    </citation>
    <scope>NUCLEOTIDE SEQUENCE</scope>
    <source>
        <strain evidence="2">IBT 19713</strain>
    </source>
</reference>
<dbReference type="RefSeq" id="XP_058335873.1">
    <property type="nucleotide sequence ID" value="XM_058469842.1"/>
</dbReference>
<keyword evidence="1" id="KW-0812">Transmembrane</keyword>
<feature type="transmembrane region" description="Helical" evidence="1">
    <location>
        <begin position="67"/>
        <end position="89"/>
    </location>
</feature>
<reference evidence="2" key="2">
    <citation type="journal article" date="2023" name="IMA Fungus">
        <title>Comparative genomic study of the Penicillium genus elucidates a diverse pangenome and 15 lateral gene transfer events.</title>
        <authorList>
            <person name="Petersen C."/>
            <person name="Sorensen T."/>
            <person name="Nielsen M.R."/>
            <person name="Sondergaard T.E."/>
            <person name="Sorensen J.L."/>
            <person name="Fitzpatrick D.A."/>
            <person name="Frisvad J.C."/>
            <person name="Nielsen K.L."/>
        </authorList>
    </citation>
    <scope>NUCLEOTIDE SEQUENCE</scope>
    <source>
        <strain evidence="2">IBT 19713</strain>
    </source>
</reference>
<proteinExistence type="predicted"/>
<evidence type="ECO:0000313" key="3">
    <source>
        <dbReference type="Proteomes" id="UP001150941"/>
    </source>
</evidence>
<sequence>MAFTDVLGAAIGDVLANEFVLCQPWPALASADALFTLLFCSFLMYLLKRFLIWVSVSANATLWFDLVFPPGVVLNGLLVEFSLIVFKVLTLL</sequence>
<dbReference type="Proteomes" id="UP001150941">
    <property type="component" value="Unassembled WGS sequence"/>
</dbReference>
<dbReference type="AlphaFoldDB" id="A0A9W9TYY8"/>
<protein>
    <submittedName>
        <fullName evidence="2">Uncharacterized protein</fullName>
    </submittedName>
</protein>
<keyword evidence="1" id="KW-0472">Membrane</keyword>
<name>A0A9W9TYY8_9EURO</name>
<feature type="transmembrane region" description="Helical" evidence="1">
    <location>
        <begin position="27"/>
        <end position="47"/>
    </location>
</feature>
<dbReference type="EMBL" id="JAPQKS010000001">
    <property type="protein sequence ID" value="KAJ5249094.1"/>
    <property type="molecule type" value="Genomic_DNA"/>
</dbReference>
<accession>A0A9W9TYY8</accession>
<keyword evidence="1" id="KW-1133">Transmembrane helix</keyword>
<evidence type="ECO:0000256" key="1">
    <source>
        <dbReference type="SAM" id="Phobius"/>
    </source>
</evidence>
<organism evidence="2 3">
    <name type="scientific">Penicillium chermesinum</name>
    <dbReference type="NCBI Taxonomy" id="63820"/>
    <lineage>
        <taxon>Eukaryota</taxon>
        <taxon>Fungi</taxon>
        <taxon>Dikarya</taxon>
        <taxon>Ascomycota</taxon>
        <taxon>Pezizomycotina</taxon>
        <taxon>Eurotiomycetes</taxon>
        <taxon>Eurotiomycetidae</taxon>
        <taxon>Eurotiales</taxon>
        <taxon>Aspergillaceae</taxon>
        <taxon>Penicillium</taxon>
    </lineage>
</organism>
<dbReference type="GeneID" id="83197145"/>
<comment type="caution">
    <text evidence="2">The sequence shown here is derived from an EMBL/GenBank/DDBJ whole genome shotgun (WGS) entry which is preliminary data.</text>
</comment>
<keyword evidence="3" id="KW-1185">Reference proteome</keyword>